<evidence type="ECO:0000313" key="4">
    <source>
        <dbReference type="Proteomes" id="UP000009168"/>
    </source>
</evidence>
<dbReference type="InterPro" id="IPR037185">
    <property type="entry name" value="EmrE-like"/>
</dbReference>
<dbReference type="InterPro" id="IPR000620">
    <property type="entry name" value="EamA_dom"/>
</dbReference>
<evidence type="ECO:0000259" key="2">
    <source>
        <dbReference type="Pfam" id="PF00892"/>
    </source>
</evidence>
<feature type="transmembrane region" description="Helical" evidence="1">
    <location>
        <begin position="257"/>
        <end position="274"/>
    </location>
</feature>
<feature type="transmembrane region" description="Helical" evidence="1">
    <location>
        <begin position="16"/>
        <end position="35"/>
    </location>
</feature>
<feature type="transmembrane region" description="Helical" evidence="1">
    <location>
        <begin position="171"/>
        <end position="191"/>
    </location>
</feature>
<dbReference type="PANTHER" id="PTHR22911">
    <property type="entry name" value="ACYL-MALONYL CONDENSING ENZYME-RELATED"/>
    <property type="match status" value="1"/>
</dbReference>
<dbReference type="AlphaFoldDB" id="W7XCY9"/>
<accession>W7XCY9</accession>
<evidence type="ECO:0000313" key="3">
    <source>
        <dbReference type="EMBL" id="EWS71676.1"/>
    </source>
</evidence>
<keyword evidence="1" id="KW-0812">Transmembrane</keyword>
<feature type="transmembrane region" description="Helical" evidence="1">
    <location>
        <begin position="47"/>
        <end position="68"/>
    </location>
</feature>
<dbReference type="GeneID" id="24440391"/>
<feature type="domain" description="EamA" evidence="2">
    <location>
        <begin position="140"/>
        <end position="269"/>
    </location>
</feature>
<proteinExistence type="predicted"/>
<protein>
    <submittedName>
        <fullName evidence="3">EamA-like transporter family protein</fullName>
    </submittedName>
</protein>
<keyword evidence="1" id="KW-0472">Membrane</keyword>
<dbReference type="InParanoid" id="W7XCY9"/>
<dbReference type="RefSeq" id="XP_012655787.1">
    <property type="nucleotide sequence ID" value="XM_012800333.1"/>
</dbReference>
<feature type="transmembrane region" description="Helical" evidence="1">
    <location>
        <begin position="99"/>
        <end position="119"/>
    </location>
</feature>
<gene>
    <name evidence="3" type="ORF">TTHERM_000723479</name>
</gene>
<feature type="domain" description="EamA" evidence="2">
    <location>
        <begin position="3"/>
        <end position="115"/>
    </location>
</feature>
<dbReference type="Pfam" id="PF00892">
    <property type="entry name" value="EamA"/>
    <property type="match status" value="2"/>
</dbReference>
<feature type="transmembrane region" description="Helical" evidence="1">
    <location>
        <begin position="203"/>
        <end position="220"/>
    </location>
</feature>
<dbReference type="GO" id="GO:0016020">
    <property type="term" value="C:membrane"/>
    <property type="evidence" value="ECO:0007669"/>
    <property type="project" value="InterPro"/>
</dbReference>
<keyword evidence="4" id="KW-1185">Reference proteome</keyword>
<feature type="transmembrane region" description="Helical" evidence="1">
    <location>
        <begin position="139"/>
        <end position="159"/>
    </location>
</feature>
<dbReference type="SUPFAM" id="SSF103481">
    <property type="entry name" value="Multidrug resistance efflux transporter EmrE"/>
    <property type="match status" value="2"/>
</dbReference>
<keyword evidence="1" id="KW-1133">Transmembrane helix</keyword>
<organism evidence="3 4">
    <name type="scientific">Tetrahymena thermophila (strain SB210)</name>
    <dbReference type="NCBI Taxonomy" id="312017"/>
    <lineage>
        <taxon>Eukaryota</taxon>
        <taxon>Sar</taxon>
        <taxon>Alveolata</taxon>
        <taxon>Ciliophora</taxon>
        <taxon>Intramacronucleata</taxon>
        <taxon>Oligohymenophorea</taxon>
        <taxon>Hymenostomatida</taxon>
        <taxon>Tetrahymenina</taxon>
        <taxon>Tetrahymenidae</taxon>
        <taxon>Tetrahymena</taxon>
    </lineage>
</organism>
<feature type="transmembrane region" description="Helical" evidence="1">
    <location>
        <begin position="232"/>
        <end position="251"/>
    </location>
</feature>
<reference evidence="4" key="1">
    <citation type="journal article" date="2006" name="PLoS Biol.">
        <title>Macronuclear genome sequence of the ciliate Tetrahymena thermophila, a model eukaryote.</title>
        <authorList>
            <person name="Eisen J.A."/>
            <person name="Coyne R.S."/>
            <person name="Wu M."/>
            <person name="Wu D."/>
            <person name="Thiagarajan M."/>
            <person name="Wortman J.R."/>
            <person name="Badger J.H."/>
            <person name="Ren Q."/>
            <person name="Amedeo P."/>
            <person name="Jones K.M."/>
            <person name="Tallon L.J."/>
            <person name="Delcher A.L."/>
            <person name="Salzberg S.L."/>
            <person name="Silva J.C."/>
            <person name="Haas B.J."/>
            <person name="Majoros W.H."/>
            <person name="Farzad M."/>
            <person name="Carlton J.M."/>
            <person name="Smith R.K. Jr."/>
            <person name="Garg J."/>
            <person name="Pearlman R.E."/>
            <person name="Karrer K.M."/>
            <person name="Sun L."/>
            <person name="Manning G."/>
            <person name="Elde N.C."/>
            <person name="Turkewitz A.P."/>
            <person name="Asai D.J."/>
            <person name="Wilkes D.E."/>
            <person name="Wang Y."/>
            <person name="Cai H."/>
            <person name="Collins K."/>
            <person name="Stewart B.A."/>
            <person name="Lee S.R."/>
            <person name="Wilamowska K."/>
            <person name="Weinberg Z."/>
            <person name="Ruzzo W.L."/>
            <person name="Wloga D."/>
            <person name="Gaertig J."/>
            <person name="Frankel J."/>
            <person name="Tsao C.-C."/>
            <person name="Gorovsky M.A."/>
            <person name="Keeling P.J."/>
            <person name="Waller R.F."/>
            <person name="Patron N.J."/>
            <person name="Cherry J.M."/>
            <person name="Stover N.A."/>
            <person name="Krieger C.J."/>
            <person name="del Toro C."/>
            <person name="Ryder H.F."/>
            <person name="Williamson S.C."/>
            <person name="Barbeau R.A."/>
            <person name="Hamilton E.P."/>
            <person name="Orias E."/>
        </authorList>
    </citation>
    <scope>NUCLEOTIDE SEQUENCE [LARGE SCALE GENOMIC DNA]</scope>
    <source>
        <strain evidence="4">SB210</strain>
    </source>
</reference>
<name>W7XCY9_TETTS</name>
<sequence>MVRLMHGFGSSEILCLRSVISLLISTVITSLLNHSPYTSDKQLHKLLMMRCIIAGIGHYCFYQSIYMLDVTESVTISQTSPFWTTILAGLILKEKLRPNLFLTLIFSFVGILLVIQPTFVKEILGIQVDKNQGDQSERMQGLIFGLLQSFSISTAMIIVKKLSVGIQNTIIIHYAVLSTAIISGLDLIYKGEFNEKIYETENLIFVFFIGLTNYSAQIIYSRAIMLGQASKVGPLTYSQILFGFIIEITIFHKDVSLLNIAGAILILIGNIESIKGK</sequence>
<dbReference type="EMBL" id="GG662432">
    <property type="protein sequence ID" value="EWS71676.1"/>
    <property type="molecule type" value="Genomic_DNA"/>
</dbReference>
<dbReference type="PANTHER" id="PTHR22911:SF137">
    <property type="entry name" value="SOLUTE CARRIER FAMILY 35 MEMBER G2-RELATED"/>
    <property type="match status" value="1"/>
</dbReference>
<dbReference type="Proteomes" id="UP000009168">
    <property type="component" value="Unassembled WGS sequence"/>
</dbReference>
<dbReference type="KEGG" id="tet:TTHERM_000723479"/>
<dbReference type="OrthoDB" id="300255at2759"/>
<evidence type="ECO:0000256" key="1">
    <source>
        <dbReference type="SAM" id="Phobius"/>
    </source>
</evidence>